<evidence type="ECO:0000256" key="1">
    <source>
        <dbReference type="SAM" id="SignalP"/>
    </source>
</evidence>
<dbReference type="PROSITE" id="PS51257">
    <property type="entry name" value="PROKAR_LIPOPROTEIN"/>
    <property type="match status" value="1"/>
</dbReference>
<evidence type="ECO:0000313" key="4">
    <source>
        <dbReference type="Proteomes" id="UP000681610"/>
    </source>
</evidence>
<dbReference type="Pfam" id="PF13590">
    <property type="entry name" value="DUF4136"/>
    <property type="match status" value="1"/>
</dbReference>
<feature type="domain" description="DUF4136" evidence="2">
    <location>
        <begin position="24"/>
        <end position="174"/>
    </location>
</feature>
<reference evidence="3 4" key="1">
    <citation type="submission" date="2021-03" db="EMBL/GenBank/DDBJ databases">
        <title>Isolation and description of Capnocytophaga bilenii sp. nov., a novel Capnocytophaga species, isolated from a gingivitis subject.</title>
        <authorList>
            <person name="Antezack A."/>
            <person name="Monnet-Corti V."/>
            <person name="La Scola B."/>
        </authorList>
    </citation>
    <scope>NUCLEOTIDE SEQUENCE [LARGE SCALE GENOMIC DNA]</scope>
    <source>
        <strain evidence="3 4">Marseille-Q4570</strain>
    </source>
</reference>
<organism evidence="3 4">
    <name type="scientific">Capnocytophaga bilenii</name>
    <dbReference type="NCBI Taxonomy" id="2819369"/>
    <lineage>
        <taxon>Bacteria</taxon>
        <taxon>Pseudomonadati</taxon>
        <taxon>Bacteroidota</taxon>
        <taxon>Flavobacteriia</taxon>
        <taxon>Flavobacteriales</taxon>
        <taxon>Flavobacteriaceae</taxon>
        <taxon>Capnocytophaga</taxon>
    </lineage>
</organism>
<evidence type="ECO:0000259" key="2">
    <source>
        <dbReference type="Pfam" id="PF13590"/>
    </source>
</evidence>
<feature type="chain" id="PRO_5046110434" evidence="1">
    <location>
        <begin position="21"/>
        <end position="178"/>
    </location>
</feature>
<gene>
    <name evidence="3" type="ORF">J4N46_01175</name>
</gene>
<keyword evidence="4" id="KW-1185">Reference proteome</keyword>
<sequence length="178" mass="20540">MKRVTLLVVSLLAMIVTSCASIYVTTDYDSQTDFSTYKTFAFFKEGVDKAEISDLDKKRILRAIEANLSQRGMTLSETPDILVNIFTRERENIDVYDNYSPYYWGWGIGYGPFWGGANYSVSRNSEGILYIEIIDAQKKELIWQGKGVGYLPQNRERKEEAIKNFVNKILEEYPNKNK</sequence>
<feature type="signal peptide" evidence="1">
    <location>
        <begin position="1"/>
        <end position="20"/>
    </location>
</feature>
<comment type="caution">
    <text evidence="3">The sequence shown here is derived from an EMBL/GenBank/DDBJ whole genome shotgun (WGS) entry which is preliminary data.</text>
</comment>
<dbReference type="InterPro" id="IPR025411">
    <property type="entry name" value="DUF4136"/>
</dbReference>
<dbReference type="Gene3D" id="3.30.160.670">
    <property type="match status" value="1"/>
</dbReference>
<dbReference type="Proteomes" id="UP000681610">
    <property type="component" value="Unassembled WGS sequence"/>
</dbReference>
<proteinExistence type="predicted"/>
<accession>A0ABS3PUU3</accession>
<name>A0ABS3PUU3_9FLAO</name>
<dbReference type="EMBL" id="JAGDYP010000001">
    <property type="protein sequence ID" value="MBO1883075.1"/>
    <property type="molecule type" value="Genomic_DNA"/>
</dbReference>
<protein>
    <submittedName>
        <fullName evidence="3">DUF4136 domain-containing protein</fullName>
    </submittedName>
</protein>
<dbReference type="RefSeq" id="WP_009414880.1">
    <property type="nucleotide sequence ID" value="NZ_CAUQMC010000033.1"/>
</dbReference>
<evidence type="ECO:0000313" key="3">
    <source>
        <dbReference type="EMBL" id="MBO1883075.1"/>
    </source>
</evidence>
<keyword evidence="1" id="KW-0732">Signal</keyword>